<dbReference type="PROSITE" id="PS50262">
    <property type="entry name" value="G_PROTEIN_RECEP_F1_2"/>
    <property type="match status" value="1"/>
</dbReference>
<keyword evidence="10" id="KW-0807">Transducer</keyword>
<evidence type="ECO:0000256" key="1">
    <source>
        <dbReference type="ARBA" id="ARBA00004651"/>
    </source>
</evidence>
<comment type="subcellular location">
    <subcellularLocation>
        <location evidence="1">Cell membrane</location>
        <topology evidence="1">Multi-pass membrane protein</topology>
    </subcellularLocation>
</comment>
<name>A0AA88XPQ0_PINIB</name>
<evidence type="ECO:0000313" key="15">
    <source>
        <dbReference type="Proteomes" id="UP001186944"/>
    </source>
</evidence>
<dbReference type="InterPro" id="IPR017452">
    <property type="entry name" value="GPCR_Rhodpsn_7TM"/>
</dbReference>
<dbReference type="PANTHER" id="PTHR24372:SF74">
    <property type="entry name" value="LP13728P"/>
    <property type="match status" value="1"/>
</dbReference>
<feature type="transmembrane region" description="Helical" evidence="12">
    <location>
        <begin position="218"/>
        <end position="242"/>
    </location>
</feature>
<feature type="transmembrane region" description="Helical" evidence="12">
    <location>
        <begin position="429"/>
        <end position="451"/>
    </location>
</feature>
<dbReference type="AlphaFoldDB" id="A0AA88XPQ0"/>
<dbReference type="PRINTS" id="PR00237">
    <property type="entry name" value="GPCRRHODOPSN"/>
</dbReference>
<evidence type="ECO:0000256" key="3">
    <source>
        <dbReference type="ARBA" id="ARBA00022614"/>
    </source>
</evidence>
<dbReference type="GO" id="GO:0005886">
    <property type="term" value="C:plasma membrane"/>
    <property type="evidence" value="ECO:0007669"/>
    <property type="project" value="UniProtKB-SubCell"/>
</dbReference>
<keyword evidence="15" id="KW-1185">Reference proteome</keyword>
<keyword evidence="6 12" id="KW-1133">Transmembrane helix</keyword>
<feature type="compositionally biased region" description="Polar residues" evidence="11">
    <location>
        <begin position="556"/>
        <end position="565"/>
    </location>
</feature>
<dbReference type="InterPro" id="IPR032675">
    <property type="entry name" value="LRR_dom_sf"/>
</dbReference>
<keyword evidence="7" id="KW-0297">G-protein coupled receptor</keyword>
<feature type="compositionally biased region" description="Basic and acidic residues" evidence="11">
    <location>
        <begin position="580"/>
        <end position="599"/>
    </location>
</feature>
<comment type="caution">
    <text evidence="14">The sequence shown here is derived from an EMBL/GenBank/DDBJ whole genome shotgun (WGS) entry which is preliminary data.</text>
</comment>
<evidence type="ECO:0000256" key="12">
    <source>
        <dbReference type="SAM" id="Phobius"/>
    </source>
</evidence>
<evidence type="ECO:0000256" key="8">
    <source>
        <dbReference type="ARBA" id="ARBA00023136"/>
    </source>
</evidence>
<keyword evidence="9" id="KW-0675">Receptor</keyword>
<dbReference type="Proteomes" id="UP001186944">
    <property type="component" value="Unassembled WGS sequence"/>
</dbReference>
<keyword evidence="8 12" id="KW-0472">Membrane</keyword>
<dbReference type="GO" id="GO:0009755">
    <property type="term" value="P:hormone-mediated signaling pathway"/>
    <property type="evidence" value="ECO:0007669"/>
    <property type="project" value="TreeGrafter"/>
</dbReference>
<feature type="transmembrane region" description="Helical" evidence="12">
    <location>
        <begin position="254"/>
        <end position="275"/>
    </location>
</feature>
<feature type="transmembrane region" description="Helical" evidence="12">
    <location>
        <begin position="382"/>
        <end position="408"/>
    </location>
</feature>
<gene>
    <name evidence="14" type="ORF">FSP39_004182</name>
</gene>
<dbReference type="CDD" id="cd15136">
    <property type="entry name" value="7tmA_Glyco_hormone_R"/>
    <property type="match status" value="1"/>
</dbReference>
<organism evidence="14 15">
    <name type="scientific">Pinctada imbricata</name>
    <name type="common">Atlantic pearl-oyster</name>
    <name type="synonym">Pinctada martensii</name>
    <dbReference type="NCBI Taxonomy" id="66713"/>
    <lineage>
        <taxon>Eukaryota</taxon>
        <taxon>Metazoa</taxon>
        <taxon>Spiralia</taxon>
        <taxon>Lophotrochozoa</taxon>
        <taxon>Mollusca</taxon>
        <taxon>Bivalvia</taxon>
        <taxon>Autobranchia</taxon>
        <taxon>Pteriomorphia</taxon>
        <taxon>Pterioida</taxon>
        <taxon>Pterioidea</taxon>
        <taxon>Pteriidae</taxon>
        <taxon>Pinctada</taxon>
    </lineage>
</organism>
<dbReference type="Gene3D" id="3.80.10.10">
    <property type="entry name" value="Ribonuclease Inhibitor"/>
    <property type="match status" value="1"/>
</dbReference>
<evidence type="ECO:0000256" key="5">
    <source>
        <dbReference type="ARBA" id="ARBA00022737"/>
    </source>
</evidence>
<evidence type="ECO:0000256" key="11">
    <source>
        <dbReference type="SAM" id="MobiDB-lite"/>
    </source>
</evidence>
<evidence type="ECO:0000256" key="2">
    <source>
        <dbReference type="ARBA" id="ARBA00022475"/>
    </source>
</evidence>
<accession>A0AA88XPQ0</accession>
<keyword evidence="2" id="KW-1003">Cell membrane</keyword>
<dbReference type="GO" id="GO:0007189">
    <property type="term" value="P:adenylate cyclase-activating G protein-coupled receptor signaling pathway"/>
    <property type="evidence" value="ECO:0007669"/>
    <property type="project" value="TreeGrafter"/>
</dbReference>
<evidence type="ECO:0000256" key="6">
    <source>
        <dbReference type="ARBA" id="ARBA00022989"/>
    </source>
</evidence>
<evidence type="ECO:0000313" key="14">
    <source>
        <dbReference type="EMBL" id="KAK3089510.1"/>
    </source>
</evidence>
<dbReference type="InterPro" id="IPR002131">
    <property type="entry name" value="Gphrmn_rcpt_fam"/>
</dbReference>
<dbReference type="GO" id="GO:0008528">
    <property type="term" value="F:G protein-coupled peptide receptor activity"/>
    <property type="evidence" value="ECO:0007669"/>
    <property type="project" value="TreeGrafter"/>
</dbReference>
<evidence type="ECO:0000256" key="7">
    <source>
        <dbReference type="ARBA" id="ARBA00023040"/>
    </source>
</evidence>
<dbReference type="SUPFAM" id="SSF81321">
    <property type="entry name" value="Family A G protein-coupled receptor-like"/>
    <property type="match status" value="1"/>
</dbReference>
<sequence>MNFPSILQFNNIKIVQLYYPHHCCAFKNPEKQYPAKWKEFEAFQRKVEKQCSMTTTQTSINTTPLDTPRVYSTLAPTITTSSKIRRRKRSFVSELVNSHMSHFVDFKGEFVDLGNKSGSEFNEFQELNIPSHHEWGEMKIPASNDEQWGDVHIFPTKFETPKSDLEGIIFHEKSTVSTNSTVRLQAFCGEVFIDYTKVSCTPEPDAFNPCEDVMGYKWLRIFVWLVVMAALFGNLVVLLVLISSRSKMTVAKFLMCNLAFADFLMGIYLLLLASIDAHTLGEYFNYAIFWQHEGGCQAAGFITVFSSELSIFTLTVITLERWYAISHAIHLTKRLKLRQAVVIMACGWTYAAIMAHLPLVGVSNYGNVSVCLPMKAETVADLAFIISLLVVNGCAFLVICACYVNMYFRVRGSESTANSSDATIAKRMAMLVFTNFICWAPIAFFGLTASAGLPLIDITNSKILLVFFYPLNSCANPYLYVIITKQFRKDMYVILGKYGICTERANRYKLCSITNSKTCTHSTRKDSFALNNVIHPVDGSLTQFTGSFRSSKDSRNGTPSITPQRTPYLGAHSPNPSVRFRSDSDLTKNSENKTGDRKLSIVPEINQLTTKENSRVDQS</sequence>
<dbReference type="Pfam" id="PF00001">
    <property type="entry name" value="7tm_1"/>
    <property type="match status" value="1"/>
</dbReference>
<proteinExistence type="predicted"/>
<evidence type="ECO:0000259" key="13">
    <source>
        <dbReference type="PROSITE" id="PS50262"/>
    </source>
</evidence>
<dbReference type="GO" id="GO:0016500">
    <property type="term" value="F:protein-hormone receptor activity"/>
    <property type="evidence" value="ECO:0007669"/>
    <property type="project" value="InterPro"/>
</dbReference>
<feature type="transmembrane region" description="Helical" evidence="12">
    <location>
        <begin position="340"/>
        <end position="362"/>
    </location>
</feature>
<keyword evidence="4 12" id="KW-0812">Transmembrane</keyword>
<feature type="domain" description="G-protein coupled receptors family 1 profile" evidence="13">
    <location>
        <begin position="233"/>
        <end position="480"/>
    </location>
</feature>
<dbReference type="Gene3D" id="1.20.1070.10">
    <property type="entry name" value="Rhodopsin 7-helix transmembrane proteins"/>
    <property type="match status" value="1"/>
</dbReference>
<evidence type="ECO:0000256" key="10">
    <source>
        <dbReference type="ARBA" id="ARBA00023224"/>
    </source>
</evidence>
<dbReference type="PANTHER" id="PTHR24372">
    <property type="entry name" value="GLYCOPROTEIN HORMONE RECEPTOR"/>
    <property type="match status" value="1"/>
</dbReference>
<dbReference type="FunFam" id="1.20.1070.10:FF:000181">
    <property type="entry name" value="Thyrotropin receptor"/>
    <property type="match status" value="1"/>
</dbReference>
<feature type="transmembrane region" description="Helical" evidence="12">
    <location>
        <begin position="463"/>
        <end position="483"/>
    </location>
</feature>
<dbReference type="PROSITE" id="PS00237">
    <property type="entry name" value="G_PROTEIN_RECEP_F1_1"/>
    <property type="match status" value="1"/>
</dbReference>
<feature type="transmembrane region" description="Helical" evidence="12">
    <location>
        <begin position="298"/>
        <end position="319"/>
    </location>
</feature>
<keyword evidence="5" id="KW-0677">Repeat</keyword>
<dbReference type="EMBL" id="VSWD01000010">
    <property type="protein sequence ID" value="KAK3089510.1"/>
    <property type="molecule type" value="Genomic_DNA"/>
</dbReference>
<dbReference type="InterPro" id="IPR000276">
    <property type="entry name" value="GPCR_Rhodpsn"/>
</dbReference>
<dbReference type="PRINTS" id="PR00373">
    <property type="entry name" value="GLYCHORMONER"/>
</dbReference>
<evidence type="ECO:0000256" key="4">
    <source>
        <dbReference type="ARBA" id="ARBA00022692"/>
    </source>
</evidence>
<reference evidence="14" key="1">
    <citation type="submission" date="2019-08" db="EMBL/GenBank/DDBJ databases">
        <title>The improved chromosome-level genome for the pearl oyster Pinctada fucata martensii using PacBio sequencing and Hi-C.</title>
        <authorList>
            <person name="Zheng Z."/>
        </authorList>
    </citation>
    <scope>NUCLEOTIDE SEQUENCE</scope>
    <source>
        <strain evidence="14">ZZ-2019</strain>
        <tissue evidence="14">Adductor muscle</tissue>
    </source>
</reference>
<feature type="region of interest" description="Disordered" evidence="11">
    <location>
        <begin position="548"/>
        <end position="619"/>
    </location>
</feature>
<keyword evidence="3" id="KW-0433">Leucine-rich repeat</keyword>
<evidence type="ECO:0000256" key="9">
    <source>
        <dbReference type="ARBA" id="ARBA00023170"/>
    </source>
</evidence>
<protein>
    <recommendedName>
        <fullName evidence="13">G-protein coupled receptors family 1 profile domain-containing protein</fullName>
    </recommendedName>
</protein>